<gene>
    <name evidence="2" type="ORF">GCM10023195_52190</name>
</gene>
<dbReference type="Proteomes" id="UP001500212">
    <property type="component" value="Unassembled WGS sequence"/>
</dbReference>
<dbReference type="EMBL" id="BAABHJ010000020">
    <property type="protein sequence ID" value="GAA4612215.1"/>
    <property type="molecule type" value="Genomic_DNA"/>
</dbReference>
<evidence type="ECO:0000313" key="3">
    <source>
        <dbReference type="Proteomes" id="UP001500212"/>
    </source>
</evidence>
<evidence type="ECO:0000313" key="2">
    <source>
        <dbReference type="EMBL" id="GAA4612215.1"/>
    </source>
</evidence>
<evidence type="ECO:0000256" key="1">
    <source>
        <dbReference type="ARBA" id="ARBA00010552"/>
    </source>
</evidence>
<reference evidence="3" key="1">
    <citation type="journal article" date="2019" name="Int. J. Syst. Evol. Microbiol.">
        <title>The Global Catalogue of Microorganisms (GCM) 10K type strain sequencing project: providing services to taxonomists for standard genome sequencing and annotation.</title>
        <authorList>
            <consortium name="The Broad Institute Genomics Platform"/>
            <consortium name="The Broad Institute Genome Sequencing Center for Infectious Disease"/>
            <person name="Wu L."/>
            <person name="Ma J."/>
        </authorList>
    </citation>
    <scope>NUCLEOTIDE SEQUENCE [LARGE SCALE GENOMIC DNA]</scope>
    <source>
        <strain evidence="3">JCM 17938</strain>
    </source>
</reference>
<keyword evidence="3" id="KW-1185">Reference proteome</keyword>
<organism evidence="2 3">
    <name type="scientific">Actinoallomurus liliacearum</name>
    <dbReference type="NCBI Taxonomy" id="1080073"/>
    <lineage>
        <taxon>Bacteria</taxon>
        <taxon>Bacillati</taxon>
        <taxon>Actinomycetota</taxon>
        <taxon>Actinomycetes</taxon>
        <taxon>Streptosporangiales</taxon>
        <taxon>Thermomonosporaceae</taxon>
        <taxon>Actinoallomurus</taxon>
    </lineage>
</organism>
<dbReference type="PANTHER" id="PTHR11803">
    <property type="entry name" value="2-IMINOBUTANOATE/2-IMINOPROPANOATE DEAMINASE RIDA"/>
    <property type="match status" value="1"/>
</dbReference>
<dbReference type="Gene3D" id="3.30.1330.40">
    <property type="entry name" value="RutC-like"/>
    <property type="match status" value="1"/>
</dbReference>
<dbReference type="PANTHER" id="PTHR11803:SF58">
    <property type="entry name" value="PROTEIN HMF1-RELATED"/>
    <property type="match status" value="1"/>
</dbReference>
<comment type="similarity">
    <text evidence="1">Belongs to the RutC family.</text>
</comment>
<dbReference type="Pfam" id="PF01042">
    <property type="entry name" value="Ribonuc_L-PSP"/>
    <property type="match status" value="1"/>
</dbReference>
<dbReference type="InterPro" id="IPR006175">
    <property type="entry name" value="YjgF/YER057c/UK114"/>
</dbReference>
<sequence length="131" mass="13907">MTTFDNPATVPAPPAGRYSHVARIELGGTTMLVLSGQVAIDAEGRLVGANDMRAQADYVLDTIEKILAAHGATLGDVVNIRTFLTDLDRIGEYAQARLPRFTGTPPTSTTVEVSRLFVPGALLEVEVTAIV</sequence>
<name>A0ABP8TRP5_9ACTN</name>
<dbReference type="SUPFAM" id="SSF55298">
    <property type="entry name" value="YjgF-like"/>
    <property type="match status" value="1"/>
</dbReference>
<dbReference type="CDD" id="cd00448">
    <property type="entry name" value="YjgF_YER057c_UK114_family"/>
    <property type="match status" value="1"/>
</dbReference>
<dbReference type="InterPro" id="IPR035959">
    <property type="entry name" value="RutC-like_sf"/>
</dbReference>
<dbReference type="RefSeq" id="WP_345359701.1">
    <property type="nucleotide sequence ID" value="NZ_BAABHJ010000020.1"/>
</dbReference>
<comment type="caution">
    <text evidence="2">The sequence shown here is derived from an EMBL/GenBank/DDBJ whole genome shotgun (WGS) entry which is preliminary data.</text>
</comment>
<protein>
    <submittedName>
        <fullName evidence="2">RidA family protein</fullName>
    </submittedName>
</protein>
<proteinExistence type="inferred from homology"/>
<accession>A0ABP8TRP5</accession>